<comment type="caution">
    <text evidence="2">The sequence shown here is derived from an EMBL/GenBank/DDBJ whole genome shotgun (WGS) entry which is preliminary data.</text>
</comment>
<dbReference type="EMBL" id="CAUJNA010003450">
    <property type="protein sequence ID" value="CAJ1402359.1"/>
    <property type="molecule type" value="Genomic_DNA"/>
</dbReference>
<evidence type="ECO:0000313" key="2">
    <source>
        <dbReference type="EMBL" id="CAJ1402359.1"/>
    </source>
</evidence>
<evidence type="ECO:0000256" key="1">
    <source>
        <dbReference type="SAM" id="MobiDB-lite"/>
    </source>
</evidence>
<dbReference type="AlphaFoldDB" id="A0AA36JAZ7"/>
<proteinExistence type="predicted"/>
<name>A0AA36JAZ7_9DINO</name>
<organism evidence="2 3">
    <name type="scientific">Effrenium voratum</name>
    <dbReference type="NCBI Taxonomy" id="2562239"/>
    <lineage>
        <taxon>Eukaryota</taxon>
        <taxon>Sar</taxon>
        <taxon>Alveolata</taxon>
        <taxon>Dinophyceae</taxon>
        <taxon>Suessiales</taxon>
        <taxon>Symbiodiniaceae</taxon>
        <taxon>Effrenium</taxon>
    </lineage>
</organism>
<feature type="compositionally biased region" description="Basic and acidic residues" evidence="1">
    <location>
        <begin position="58"/>
        <end position="107"/>
    </location>
</feature>
<keyword evidence="3" id="KW-1185">Reference proteome</keyword>
<dbReference type="Proteomes" id="UP001178507">
    <property type="component" value="Unassembled WGS sequence"/>
</dbReference>
<feature type="region of interest" description="Disordered" evidence="1">
    <location>
        <begin position="41"/>
        <end position="123"/>
    </location>
</feature>
<evidence type="ECO:0000313" key="3">
    <source>
        <dbReference type="Proteomes" id="UP001178507"/>
    </source>
</evidence>
<gene>
    <name evidence="2" type="ORF">EVOR1521_LOCUS25272</name>
</gene>
<protein>
    <submittedName>
        <fullName evidence="2">Uncharacterized protein</fullName>
    </submittedName>
</protein>
<reference evidence="2" key="1">
    <citation type="submission" date="2023-08" db="EMBL/GenBank/DDBJ databases">
        <authorList>
            <person name="Chen Y."/>
            <person name="Shah S."/>
            <person name="Dougan E. K."/>
            <person name="Thang M."/>
            <person name="Chan C."/>
        </authorList>
    </citation>
    <scope>NUCLEOTIDE SEQUENCE</scope>
</reference>
<accession>A0AA36JAZ7</accession>
<dbReference type="Gene3D" id="1.20.120.330">
    <property type="entry name" value="Nucleotidyltransferases domain 2"/>
    <property type="match status" value="1"/>
</dbReference>
<feature type="region of interest" description="Disordered" evidence="1">
    <location>
        <begin position="1"/>
        <end position="20"/>
    </location>
</feature>
<sequence>MERAGDVNEPQTRMGAGHPDRIRSLADSAEAAAAGLEDAKSALEQEEQQTEQLRQKVSHQESELERLQGELRSLEAHAAEERGARQAQIQREEALRSAVEDARREQEAGLSAPPCAEKSGLAS</sequence>